<dbReference type="EMBL" id="JAROKS010000023">
    <property type="protein sequence ID" value="KAK1787473.1"/>
    <property type="molecule type" value="Genomic_DNA"/>
</dbReference>
<protein>
    <recommendedName>
        <fullName evidence="2">ribonuclease H</fullName>
        <ecNumber evidence="2">3.1.26.4</ecNumber>
    </recommendedName>
</protein>
<dbReference type="FunFam" id="3.30.70.270:FF:000003">
    <property type="entry name" value="Transposon Ty3-G Gag-Pol polyprotein"/>
    <property type="match status" value="1"/>
</dbReference>
<dbReference type="SUPFAM" id="SSF56672">
    <property type="entry name" value="DNA/RNA polymerases"/>
    <property type="match status" value="1"/>
</dbReference>
<dbReference type="EC" id="3.1.26.4" evidence="2"/>
<gene>
    <name evidence="4" type="ORF">P4O66_002949</name>
</gene>
<dbReference type="CDD" id="cd01647">
    <property type="entry name" value="RT_LTR"/>
    <property type="match status" value="1"/>
</dbReference>
<dbReference type="Pfam" id="PF00078">
    <property type="entry name" value="RVT_1"/>
    <property type="match status" value="1"/>
</dbReference>
<dbReference type="InterPro" id="IPR043502">
    <property type="entry name" value="DNA/RNA_pol_sf"/>
</dbReference>
<dbReference type="PANTHER" id="PTHR33064:SF37">
    <property type="entry name" value="RIBONUCLEASE H"/>
    <property type="match status" value="1"/>
</dbReference>
<dbReference type="InterPro" id="IPR000477">
    <property type="entry name" value="RT_dom"/>
</dbReference>
<dbReference type="InterPro" id="IPR043128">
    <property type="entry name" value="Rev_trsase/Diguanyl_cyclase"/>
</dbReference>
<dbReference type="InterPro" id="IPR051320">
    <property type="entry name" value="Viral_Replic_Matur_Polypro"/>
</dbReference>
<accession>A0AAD9DNN0</accession>
<dbReference type="Proteomes" id="UP001239994">
    <property type="component" value="Unassembled WGS sequence"/>
</dbReference>
<evidence type="ECO:0000256" key="1">
    <source>
        <dbReference type="ARBA" id="ARBA00010879"/>
    </source>
</evidence>
<comment type="caution">
    <text evidence="4">The sequence shown here is derived from an EMBL/GenBank/DDBJ whole genome shotgun (WGS) entry which is preliminary data.</text>
</comment>
<proteinExistence type="inferred from homology"/>
<feature type="domain" description="Reverse transcriptase" evidence="3">
    <location>
        <begin position="1"/>
        <end position="82"/>
    </location>
</feature>
<comment type="similarity">
    <text evidence="1">Belongs to the beta type-B retroviral polymerase family. HERV class-II K(HML-2) pol subfamily.</text>
</comment>
<evidence type="ECO:0000256" key="2">
    <source>
        <dbReference type="ARBA" id="ARBA00012180"/>
    </source>
</evidence>
<evidence type="ECO:0000313" key="5">
    <source>
        <dbReference type="Proteomes" id="UP001239994"/>
    </source>
</evidence>
<dbReference type="Gene3D" id="3.30.70.270">
    <property type="match status" value="2"/>
</dbReference>
<organism evidence="4 5">
    <name type="scientific">Electrophorus voltai</name>
    <dbReference type="NCBI Taxonomy" id="2609070"/>
    <lineage>
        <taxon>Eukaryota</taxon>
        <taxon>Metazoa</taxon>
        <taxon>Chordata</taxon>
        <taxon>Craniata</taxon>
        <taxon>Vertebrata</taxon>
        <taxon>Euteleostomi</taxon>
        <taxon>Actinopterygii</taxon>
        <taxon>Neopterygii</taxon>
        <taxon>Teleostei</taxon>
        <taxon>Ostariophysi</taxon>
        <taxon>Gymnotiformes</taxon>
        <taxon>Gymnotoidei</taxon>
        <taxon>Gymnotidae</taxon>
        <taxon>Electrophorus</taxon>
    </lineage>
</organism>
<dbReference type="PROSITE" id="PS50878">
    <property type="entry name" value="RT_POL"/>
    <property type="match status" value="1"/>
</dbReference>
<evidence type="ECO:0000259" key="3">
    <source>
        <dbReference type="PROSITE" id="PS50878"/>
    </source>
</evidence>
<reference evidence="4" key="1">
    <citation type="submission" date="2023-03" db="EMBL/GenBank/DDBJ databases">
        <title>Electrophorus voltai genome.</title>
        <authorList>
            <person name="Bian C."/>
        </authorList>
    </citation>
    <scope>NUCLEOTIDE SEQUENCE</scope>
    <source>
        <strain evidence="4">CB-2022</strain>
        <tissue evidence="4">Muscle</tissue>
    </source>
</reference>
<dbReference type="AlphaFoldDB" id="A0AAD9DNN0"/>
<dbReference type="FunFam" id="3.30.70.270:FF:000020">
    <property type="entry name" value="Transposon Tf2-6 polyprotein-like Protein"/>
    <property type="match status" value="1"/>
</dbReference>
<dbReference type="PANTHER" id="PTHR33064">
    <property type="entry name" value="POL PROTEIN"/>
    <property type="match status" value="1"/>
</dbReference>
<dbReference type="GO" id="GO:0004523">
    <property type="term" value="F:RNA-DNA hybrid ribonuclease activity"/>
    <property type="evidence" value="ECO:0007669"/>
    <property type="project" value="UniProtKB-EC"/>
</dbReference>
<sequence length="304" mass="34926">MLFGLMNAPAVFQWYINEVLREALERYVFIYLDDILIYSQTVDEYVTHVRRVLQLLLKNHLFVKLEKSMFHAQTISFLGFIVSHSMLCMDPTKVRAVESWPRPTSVRRIQFFTNFYGRFVKSFSMIAAPLTALTRKASGQFCWSTKAQQVFEDLKHRLITAPILWLPDAELPFIVEVDLRWELVQFCPSDQERTKDCIPVPSLGVCPQQNKTTAWVTANYWRSSLRSRSGDTGWRGQNTPSWSGRTTKTWPTYSRPSNLIHAQPDGDCSLPGLNLPYHTGQALRTLNLMPSPASGNPHCPMLRP</sequence>
<evidence type="ECO:0000313" key="4">
    <source>
        <dbReference type="EMBL" id="KAK1787473.1"/>
    </source>
</evidence>
<keyword evidence="5" id="KW-1185">Reference proteome</keyword>
<name>A0AAD9DNN0_9TELE</name>